<dbReference type="GO" id="GO:0032259">
    <property type="term" value="P:methylation"/>
    <property type="evidence" value="ECO:0007669"/>
    <property type="project" value="UniProtKB-KW"/>
</dbReference>
<dbReference type="EMBL" id="JBFAKC010000004">
    <property type="protein sequence ID" value="MEV0707997.1"/>
    <property type="molecule type" value="Genomic_DNA"/>
</dbReference>
<reference evidence="2 3" key="1">
    <citation type="submission" date="2024-06" db="EMBL/GenBank/DDBJ databases">
        <title>The Natural Products Discovery Center: Release of the First 8490 Sequenced Strains for Exploring Actinobacteria Biosynthetic Diversity.</title>
        <authorList>
            <person name="Kalkreuter E."/>
            <person name="Kautsar S.A."/>
            <person name="Yang D."/>
            <person name="Bader C.D."/>
            <person name="Teijaro C.N."/>
            <person name="Fluegel L."/>
            <person name="Davis C.M."/>
            <person name="Simpson J.R."/>
            <person name="Lauterbach L."/>
            <person name="Steele A.D."/>
            <person name="Gui C."/>
            <person name="Meng S."/>
            <person name="Li G."/>
            <person name="Viehrig K."/>
            <person name="Ye F."/>
            <person name="Su P."/>
            <person name="Kiefer A.F."/>
            <person name="Nichols A."/>
            <person name="Cepeda A.J."/>
            <person name="Yan W."/>
            <person name="Fan B."/>
            <person name="Jiang Y."/>
            <person name="Adhikari A."/>
            <person name="Zheng C.-J."/>
            <person name="Schuster L."/>
            <person name="Cowan T.M."/>
            <person name="Smanski M.J."/>
            <person name="Chevrette M.G."/>
            <person name="De Carvalho L.P.S."/>
            <person name="Shen B."/>
        </authorList>
    </citation>
    <scope>NUCLEOTIDE SEQUENCE [LARGE SCALE GENOMIC DNA]</scope>
    <source>
        <strain evidence="2 3">NPDC050403</strain>
    </source>
</reference>
<comment type="caution">
    <text evidence="2">The sequence shown here is derived from an EMBL/GenBank/DDBJ whole genome shotgun (WGS) entry which is preliminary data.</text>
</comment>
<dbReference type="SUPFAM" id="SSF53335">
    <property type="entry name" value="S-adenosyl-L-methionine-dependent methyltransferases"/>
    <property type="match status" value="1"/>
</dbReference>
<evidence type="ECO:0000313" key="3">
    <source>
        <dbReference type="Proteomes" id="UP001551695"/>
    </source>
</evidence>
<dbReference type="RefSeq" id="WP_357782914.1">
    <property type="nucleotide sequence ID" value="NZ_JBFAKC010000004.1"/>
</dbReference>
<sequence>MRAVDLSQRMLGHGRFETRPTGPVVAPIVADAVTLPLPDARVDVVVGSASLLYMPVARALGEWRRVLRPGGRVGFSTMREGHPPAARLFRSLAREYGVELGDPAAGSGSETACAAALSSAGFGDVVIHSGTVRMGRADLEHSWTVHARLHREHLQARLDSNLLRHFEFAYRAALDSRHLDMAAVEVLYATAVRP</sequence>
<dbReference type="CDD" id="cd02440">
    <property type="entry name" value="AdoMet_MTases"/>
    <property type="match status" value="1"/>
</dbReference>
<proteinExistence type="predicted"/>
<evidence type="ECO:0000259" key="1">
    <source>
        <dbReference type="Pfam" id="PF08241"/>
    </source>
</evidence>
<organism evidence="2 3">
    <name type="scientific">Nocardia aurea</name>
    <dbReference type="NCBI Taxonomy" id="2144174"/>
    <lineage>
        <taxon>Bacteria</taxon>
        <taxon>Bacillati</taxon>
        <taxon>Actinomycetota</taxon>
        <taxon>Actinomycetes</taxon>
        <taxon>Mycobacteriales</taxon>
        <taxon>Nocardiaceae</taxon>
        <taxon>Nocardia</taxon>
    </lineage>
</organism>
<accession>A0ABV3FRF9</accession>
<keyword evidence="2" id="KW-0808">Transferase</keyword>
<dbReference type="InterPro" id="IPR029063">
    <property type="entry name" value="SAM-dependent_MTases_sf"/>
</dbReference>
<dbReference type="PANTHER" id="PTHR43591:SF99">
    <property type="entry name" value="OS06G0646000 PROTEIN"/>
    <property type="match status" value="1"/>
</dbReference>
<dbReference type="GO" id="GO:0008168">
    <property type="term" value="F:methyltransferase activity"/>
    <property type="evidence" value="ECO:0007669"/>
    <property type="project" value="UniProtKB-KW"/>
</dbReference>
<feature type="domain" description="Methyltransferase type 11" evidence="1">
    <location>
        <begin position="3"/>
        <end position="73"/>
    </location>
</feature>
<dbReference type="PANTHER" id="PTHR43591">
    <property type="entry name" value="METHYLTRANSFERASE"/>
    <property type="match status" value="1"/>
</dbReference>
<dbReference type="Gene3D" id="3.40.50.150">
    <property type="entry name" value="Vaccinia Virus protein VP39"/>
    <property type="match status" value="1"/>
</dbReference>
<dbReference type="Proteomes" id="UP001551695">
    <property type="component" value="Unassembled WGS sequence"/>
</dbReference>
<keyword evidence="3" id="KW-1185">Reference proteome</keyword>
<evidence type="ECO:0000313" key="2">
    <source>
        <dbReference type="EMBL" id="MEV0707997.1"/>
    </source>
</evidence>
<dbReference type="InterPro" id="IPR013216">
    <property type="entry name" value="Methyltransf_11"/>
</dbReference>
<gene>
    <name evidence="2" type="ORF">AB0I48_10565</name>
</gene>
<name>A0ABV3FRF9_9NOCA</name>
<dbReference type="Pfam" id="PF08241">
    <property type="entry name" value="Methyltransf_11"/>
    <property type="match status" value="1"/>
</dbReference>
<keyword evidence="2" id="KW-0489">Methyltransferase</keyword>
<protein>
    <submittedName>
        <fullName evidence="2">Methyltransferase domain-containing protein</fullName>
    </submittedName>
</protein>